<dbReference type="Gene3D" id="3.30.420.10">
    <property type="entry name" value="Ribonuclease H-like superfamily/Ribonuclease H"/>
    <property type="match status" value="1"/>
</dbReference>
<dbReference type="AlphaFoldDB" id="A0A8R1I113"/>
<protein>
    <recommendedName>
        <fullName evidence="3">Tc1-like transposase DDE domain-containing protein</fullName>
    </recommendedName>
</protein>
<evidence type="ECO:0000313" key="2">
    <source>
        <dbReference type="Proteomes" id="UP000005237"/>
    </source>
</evidence>
<dbReference type="EnsemblMetazoa" id="CJA11527a.1">
    <property type="protein sequence ID" value="CJA11527a.1"/>
    <property type="gene ID" value="WBGene00130731"/>
</dbReference>
<evidence type="ECO:0008006" key="3">
    <source>
        <dbReference type="Google" id="ProtNLM"/>
    </source>
</evidence>
<sequence length="507" mass="58006">MEIIRWQDDNIVLLNGAEKRPMGKCEAQAVSTLLVIKERMGEDSQLTLLGCAVGATAAFTGFHRATVSRHGPDVLQRPEKQKTMKEMGKKERARHIASKLTMPQRAFLVKEIHNIWADKKYVRVESLWEWAKANISYKYKKTYFFWTLKGLGFVFRKLNNMTVVEERPDIAKLRVAYLKKKKDMDESNAFYGAFDETWVHDGMAPTSGWQHANTTMYKKARMVDIESAQSGPAKGKQRGKRGIVLAILTEDGVLPGSEEILVDDDDENNQKADYHGVMDSNKFKEYMSRCIPEFSRLAASKGRPGVFIIDNAPYHNATREKPPTQTSKKADIQQWLKNNGVSYEAKAKKPELMGTLKNFLTRNGGRQAFTVYEFDEWADEVEGVKILRLPPYHCYWNPIEFLWAQMKATIRGMGSVTDSLPIVRDRALDTLRKFSPSQAAALFRHTRQSEDDVRGMLEERESVEEDTSFELLYEVDEEGVMRNVHISDDDSSEYVDFSDISDFDSTQ</sequence>
<reference evidence="2" key="1">
    <citation type="submission" date="2010-08" db="EMBL/GenBank/DDBJ databases">
        <authorList>
            <consortium name="Caenorhabditis japonica Sequencing Consortium"/>
            <person name="Wilson R.K."/>
        </authorList>
    </citation>
    <scope>NUCLEOTIDE SEQUENCE [LARGE SCALE GENOMIC DNA]</scope>
    <source>
        <strain evidence="2">DF5081</strain>
    </source>
</reference>
<accession>A0A8R1I113</accession>
<evidence type="ECO:0000313" key="1">
    <source>
        <dbReference type="EnsemblMetazoa" id="CJA11527a.1"/>
    </source>
</evidence>
<organism evidence="1 2">
    <name type="scientific">Caenorhabditis japonica</name>
    <dbReference type="NCBI Taxonomy" id="281687"/>
    <lineage>
        <taxon>Eukaryota</taxon>
        <taxon>Metazoa</taxon>
        <taxon>Ecdysozoa</taxon>
        <taxon>Nematoda</taxon>
        <taxon>Chromadorea</taxon>
        <taxon>Rhabditida</taxon>
        <taxon>Rhabditina</taxon>
        <taxon>Rhabditomorpha</taxon>
        <taxon>Rhabditoidea</taxon>
        <taxon>Rhabditidae</taxon>
        <taxon>Peloderinae</taxon>
        <taxon>Caenorhabditis</taxon>
    </lineage>
</organism>
<reference evidence="1" key="2">
    <citation type="submission" date="2022-06" db="UniProtKB">
        <authorList>
            <consortium name="EnsemblMetazoa"/>
        </authorList>
    </citation>
    <scope>IDENTIFICATION</scope>
    <source>
        <strain evidence="1">DF5081</strain>
    </source>
</reference>
<dbReference type="InterPro" id="IPR036397">
    <property type="entry name" value="RNaseH_sf"/>
</dbReference>
<keyword evidence="2" id="KW-1185">Reference proteome</keyword>
<dbReference type="PANTHER" id="PTHR33939:SF1">
    <property type="entry name" value="DUF4371 DOMAIN-CONTAINING PROTEIN"/>
    <property type="match status" value="1"/>
</dbReference>
<dbReference type="PANTHER" id="PTHR33939">
    <property type="entry name" value="PROTEIN CBG22215"/>
    <property type="match status" value="1"/>
</dbReference>
<dbReference type="Proteomes" id="UP000005237">
    <property type="component" value="Unassembled WGS sequence"/>
</dbReference>
<dbReference type="GO" id="GO:0003676">
    <property type="term" value="F:nucleic acid binding"/>
    <property type="evidence" value="ECO:0007669"/>
    <property type="project" value="InterPro"/>
</dbReference>
<name>A0A8R1I113_CAEJA</name>
<proteinExistence type="predicted"/>